<keyword evidence="3" id="KW-1185">Reference proteome</keyword>
<dbReference type="Proteomes" id="UP001362999">
    <property type="component" value="Unassembled WGS sequence"/>
</dbReference>
<dbReference type="PANTHER" id="PTHR33104">
    <property type="entry name" value="SI:DKEY-29D5.2"/>
    <property type="match status" value="1"/>
</dbReference>
<accession>A0AAW0AQS7</accession>
<dbReference type="InterPro" id="IPR040521">
    <property type="entry name" value="KDZ"/>
</dbReference>
<evidence type="ECO:0000313" key="3">
    <source>
        <dbReference type="Proteomes" id="UP001362999"/>
    </source>
</evidence>
<feature type="region of interest" description="Disordered" evidence="1">
    <location>
        <begin position="539"/>
        <end position="591"/>
    </location>
</feature>
<dbReference type="AlphaFoldDB" id="A0AAW0AQS7"/>
<organism evidence="2 3">
    <name type="scientific">Favolaschia claudopus</name>
    <dbReference type="NCBI Taxonomy" id="2862362"/>
    <lineage>
        <taxon>Eukaryota</taxon>
        <taxon>Fungi</taxon>
        <taxon>Dikarya</taxon>
        <taxon>Basidiomycota</taxon>
        <taxon>Agaricomycotina</taxon>
        <taxon>Agaricomycetes</taxon>
        <taxon>Agaricomycetidae</taxon>
        <taxon>Agaricales</taxon>
        <taxon>Marasmiineae</taxon>
        <taxon>Mycenaceae</taxon>
        <taxon>Favolaschia</taxon>
    </lineage>
</organism>
<comment type="caution">
    <text evidence="2">The sequence shown here is derived from an EMBL/GenBank/DDBJ whole genome shotgun (WGS) entry which is preliminary data.</text>
</comment>
<gene>
    <name evidence="2" type="ORF">R3P38DRAFT_2543595</name>
</gene>
<feature type="compositionally biased region" description="Low complexity" evidence="1">
    <location>
        <begin position="539"/>
        <end position="561"/>
    </location>
</feature>
<evidence type="ECO:0000313" key="2">
    <source>
        <dbReference type="EMBL" id="KAK7015430.1"/>
    </source>
</evidence>
<dbReference type="EMBL" id="JAWWNJ010000054">
    <property type="protein sequence ID" value="KAK7015430.1"/>
    <property type="molecule type" value="Genomic_DNA"/>
</dbReference>
<protein>
    <submittedName>
        <fullName evidence="2">CxC2 domain-containing protein</fullName>
    </submittedName>
</protein>
<sequence>MARSRYSDLKSRRSLCIVSSLGGKAHFPVDRDYRAYLKENPGSTEKSTCNYLKAVNKQDKKKFKNMAITGTVNAQCSHVFILSSVDLHYGEKFSNGDYALVSSLRLYNGRGKMTFELRFEIDDVDEMATYDIACEYTIHLESRIAKNFPDVLVKVKKMRWGVSSLHIQGHQEDCMYKYGTAYLSCVGHLHGETAEQWWPEANQLGPHVRQMNNGHRQDTIIDHQNDWNYKKTAGIGEMLASELRRGKQQFEEKLRHFNGLSASAGDLVKKWKIMDRTPRRVGKDIISVYRHNTIPSQQAIYQRMLAEDERFKGSMVPRNRIARFINDALMIEEDQRKIQRAVTESKEQDLQSLASEIAKRRSKLKARLTAWRREQREIMPQVGDKVALQSQQLPSIQLEHERLFLPSDFVEVERQELRLGTLGSEEARWREGQAFDALRATQSVVKTLRALLDHTARHDRQQKQRSRAGDQLRDIIRRRDFRMGTYDVARKAMITLGSLEPGPQSSFPPLSIADTFMKSVIKKRQLGDSHLTDGRWFTMTASSSTPSQSTQQSSGSTKTPPIMSGTQMPKRKINTSRTVKVQPVTAEETAQKAEARSEVKWRDLGKMGKLTSEEMDEWSQESDRVQWFRAEAEVERWREHVEMRLAELLRSIRSFRKWDTVWTELADGVQAGYCAYAKQKAHMNRCRAERCEALLEAAGYKELLQPGASLVQYVIAKRARQPLY</sequence>
<name>A0AAW0AQS7_9AGAR</name>
<proteinExistence type="predicted"/>
<dbReference type="Pfam" id="PF18758">
    <property type="entry name" value="KDZ"/>
    <property type="match status" value="1"/>
</dbReference>
<evidence type="ECO:0000256" key="1">
    <source>
        <dbReference type="SAM" id="MobiDB-lite"/>
    </source>
</evidence>
<dbReference type="PANTHER" id="PTHR33104:SF2">
    <property type="entry name" value="CXC3 LIKE CYSTEINE CLUSTER DOMAIN-CONTAINING PROTEIN"/>
    <property type="match status" value="1"/>
</dbReference>
<reference evidence="2 3" key="1">
    <citation type="journal article" date="2024" name="J Genomics">
        <title>Draft genome sequencing and assembly of Favolaschia claudopus CIRM-BRFM 2984 isolated from oak limbs.</title>
        <authorList>
            <person name="Navarro D."/>
            <person name="Drula E."/>
            <person name="Chaduli D."/>
            <person name="Cazenave R."/>
            <person name="Ahrendt S."/>
            <person name="Wang J."/>
            <person name="Lipzen A."/>
            <person name="Daum C."/>
            <person name="Barry K."/>
            <person name="Grigoriev I.V."/>
            <person name="Favel A."/>
            <person name="Rosso M.N."/>
            <person name="Martin F."/>
        </authorList>
    </citation>
    <scope>NUCLEOTIDE SEQUENCE [LARGE SCALE GENOMIC DNA]</scope>
    <source>
        <strain evidence="2 3">CIRM-BRFM 2984</strain>
    </source>
</reference>